<evidence type="ECO:0000256" key="1">
    <source>
        <dbReference type="SAM" id="MobiDB-lite"/>
    </source>
</evidence>
<dbReference type="PhylomeDB" id="A0A0G4H7X5"/>
<name>A0A0G4H7X5_VITBC</name>
<evidence type="ECO:0000313" key="3">
    <source>
        <dbReference type="Proteomes" id="UP000041254"/>
    </source>
</evidence>
<dbReference type="OrthoDB" id="1923844at2759"/>
<dbReference type="CDD" id="cd00377">
    <property type="entry name" value="ICL_PEPM"/>
    <property type="match status" value="1"/>
</dbReference>
<proteinExistence type="predicted"/>
<dbReference type="InParanoid" id="A0A0G4H7X5"/>
<protein>
    <recommendedName>
        <fullName evidence="4">Carboxyvinyl-carboxyphosphonate phosphorylmutase</fullName>
    </recommendedName>
</protein>
<dbReference type="InterPro" id="IPR039556">
    <property type="entry name" value="ICL/PEPM"/>
</dbReference>
<reference evidence="2 3" key="1">
    <citation type="submission" date="2014-11" db="EMBL/GenBank/DDBJ databases">
        <authorList>
            <person name="Zhu J."/>
            <person name="Qi W."/>
            <person name="Song R."/>
        </authorList>
    </citation>
    <scope>NUCLEOTIDE SEQUENCE [LARGE SCALE GENOMIC DNA]</scope>
</reference>
<dbReference type="GO" id="GO:0003824">
    <property type="term" value="F:catalytic activity"/>
    <property type="evidence" value="ECO:0007669"/>
    <property type="project" value="InterPro"/>
</dbReference>
<dbReference type="AlphaFoldDB" id="A0A0G4H7X5"/>
<dbReference type="InterPro" id="IPR040442">
    <property type="entry name" value="Pyrv_kinase-like_dom_sf"/>
</dbReference>
<dbReference type="Pfam" id="PF13714">
    <property type="entry name" value="PEP_mutase"/>
    <property type="match status" value="1"/>
</dbReference>
<dbReference type="VEuPathDB" id="CryptoDB:Vbra_19763"/>
<organism evidence="2 3">
    <name type="scientific">Vitrella brassicaformis (strain CCMP3155)</name>
    <dbReference type="NCBI Taxonomy" id="1169540"/>
    <lineage>
        <taxon>Eukaryota</taxon>
        <taxon>Sar</taxon>
        <taxon>Alveolata</taxon>
        <taxon>Colpodellida</taxon>
        <taxon>Vitrellaceae</taxon>
        <taxon>Vitrella</taxon>
    </lineage>
</organism>
<dbReference type="STRING" id="1169540.A0A0G4H7X5"/>
<feature type="region of interest" description="Disordered" evidence="1">
    <location>
        <begin position="292"/>
        <end position="315"/>
    </location>
</feature>
<dbReference type="PANTHER" id="PTHR42905:SF2">
    <property type="entry name" value="PHOSPHOENOLPYRUVATE CARBOXYLASE FAMILY PROTEIN"/>
    <property type="match status" value="1"/>
</dbReference>
<keyword evidence="3" id="KW-1185">Reference proteome</keyword>
<evidence type="ECO:0000313" key="2">
    <source>
        <dbReference type="EMBL" id="CEM39781.1"/>
    </source>
</evidence>
<gene>
    <name evidence="2" type="ORF">Vbra_19763</name>
</gene>
<dbReference type="SUPFAM" id="SSF51621">
    <property type="entry name" value="Phosphoenolpyruvate/pyruvate domain"/>
    <property type="match status" value="1"/>
</dbReference>
<dbReference type="EMBL" id="CDMY01001052">
    <property type="protein sequence ID" value="CEM39781.1"/>
    <property type="molecule type" value="Genomic_DNA"/>
</dbReference>
<sequence>MMGPHRNPAAERLRELLNSPTGVIQAPGCYDDLTARLVEQEGFPCAFMSGFSVSGARGFPDTQMLAYSEMLDSCRAITEAVKSIPLIADGDTGYGNAVNVKRTVQGYARAGVACIMIEDQVAPKKCGHPAGKEVIPFEDACMRVMAAIDARDEGADICILARTDARASLGLDEAIRRCRAFHAMGADIAFLEAPRTVEEMRRYCSEVGGPKMANLIEGGSTPFLSVDELEEVGYKLVIYSTSLVSTSIKAVRGVLGALKNGHDTTPHISSFSDLKAVVGFNEYNVEERKYAVASKQQQEPSASKTPTDSRTSWPEFKHFSGTIARVGSMASTIASEGSVQFD</sequence>
<dbReference type="InterPro" id="IPR015813">
    <property type="entry name" value="Pyrv/PenolPyrv_kinase-like_dom"/>
</dbReference>
<accession>A0A0G4H7X5</accession>
<dbReference type="Proteomes" id="UP000041254">
    <property type="component" value="Unassembled WGS sequence"/>
</dbReference>
<dbReference type="Gene3D" id="3.20.20.60">
    <property type="entry name" value="Phosphoenolpyruvate-binding domains"/>
    <property type="match status" value="1"/>
</dbReference>
<dbReference type="PANTHER" id="PTHR42905">
    <property type="entry name" value="PHOSPHOENOLPYRUVATE CARBOXYLASE"/>
    <property type="match status" value="1"/>
</dbReference>
<feature type="compositionally biased region" description="Polar residues" evidence="1">
    <location>
        <begin position="294"/>
        <end position="312"/>
    </location>
</feature>
<evidence type="ECO:0008006" key="4">
    <source>
        <dbReference type="Google" id="ProtNLM"/>
    </source>
</evidence>